<dbReference type="InterPro" id="IPR006450">
    <property type="entry name" value="Phage_HK97_gp6-like"/>
</dbReference>
<keyword evidence="2" id="KW-1185">Reference proteome</keyword>
<organism evidence="1 2">
    <name type="scientific">Ochrobactrum vermis</name>
    <dbReference type="NCBI Taxonomy" id="1827297"/>
    <lineage>
        <taxon>Bacteria</taxon>
        <taxon>Pseudomonadati</taxon>
        <taxon>Pseudomonadota</taxon>
        <taxon>Alphaproteobacteria</taxon>
        <taxon>Hyphomicrobiales</taxon>
        <taxon>Brucellaceae</taxon>
        <taxon>Brucella/Ochrobactrum group</taxon>
        <taxon>Ochrobactrum</taxon>
    </lineage>
</organism>
<gene>
    <name evidence="1" type="ORF">WH297_12885</name>
</gene>
<dbReference type="Proteomes" id="UP001375812">
    <property type="component" value="Unassembled WGS sequence"/>
</dbReference>
<proteinExistence type="predicted"/>
<reference evidence="1 2" key="1">
    <citation type="submission" date="2023-12" db="EMBL/GenBank/DDBJ databases">
        <title>Gut-associated functions are favored during microbiome assembly across C. elegans life.</title>
        <authorList>
            <person name="Zimmermann J."/>
        </authorList>
    </citation>
    <scope>NUCLEOTIDE SEQUENCE [LARGE SCALE GENOMIC DNA]</scope>
    <source>
        <strain evidence="1 2">MYb71</strain>
    </source>
</reference>
<dbReference type="CDD" id="cd08054">
    <property type="entry name" value="gp6"/>
    <property type="match status" value="1"/>
</dbReference>
<dbReference type="EMBL" id="JBBGZH010000001">
    <property type="protein sequence ID" value="MEJ5020621.1"/>
    <property type="molecule type" value="Genomic_DNA"/>
</dbReference>
<dbReference type="Pfam" id="PF05135">
    <property type="entry name" value="Phage_connect_1"/>
    <property type="match status" value="1"/>
</dbReference>
<evidence type="ECO:0000313" key="2">
    <source>
        <dbReference type="Proteomes" id="UP001375812"/>
    </source>
</evidence>
<accession>A0ABU8PGQ9</accession>
<dbReference type="Gene3D" id="1.10.3230.30">
    <property type="entry name" value="Phage gp6-like head-tail connector protein"/>
    <property type="match status" value="1"/>
</dbReference>
<dbReference type="InterPro" id="IPR021146">
    <property type="entry name" value="Phage_gp6-like_head-tail"/>
</dbReference>
<protein>
    <submittedName>
        <fullName evidence="1">Head-tail connector protein</fullName>
    </submittedName>
</protein>
<dbReference type="RefSeq" id="WP_286153292.1">
    <property type="nucleotide sequence ID" value="NZ_JBBGZH010000001.1"/>
</dbReference>
<dbReference type="NCBIfam" id="TIGR01560">
    <property type="entry name" value="put_DNA_pack"/>
    <property type="match status" value="1"/>
</dbReference>
<evidence type="ECO:0000313" key="1">
    <source>
        <dbReference type="EMBL" id="MEJ5020621.1"/>
    </source>
</evidence>
<sequence length="108" mass="11875">MMAYNFITVAEAKQGLHFDVEATEDDAQFEMLIAAASERVAAYIGSRITEVTDADKKASDPRLKVATIMLVGYLYNAPDQGTDDSYERGTLPKPVSSLLYQLRDPVAI</sequence>
<name>A0ABU8PGQ9_9HYPH</name>
<comment type="caution">
    <text evidence="1">The sequence shown here is derived from an EMBL/GenBank/DDBJ whole genome shotgun (WGS) entry which is preliminary data.</text>
</comment>